<organism evidence="1 2">
    <name type="scientific">Botryotinia convoluta</name>
    <dbReference type="NCBI Taxonomy" id="54673"/>
    <lineage>
        <taxon>Eukaryota</taxon>
        <taxon>Fungi</taxon>
        <taxon>Dikarya</taxon>
        <taxon>Ascomycota</taxon>
        <taxon>Pezizomycotina</taxon>
        <taxon>Leotiomycetes</taxon>
        <taxon>Helotiales</taxon>
        <taxon>Sclerotiniaceae</taxon>
        <taxon>Botryotinia</taxon>
    </lineage>
</organism>
<keyword evidence="2" id="KW-1185">Reference proteome</keyword>
<protein>
    <submittedName>
        <fullName evidence="1">Uncharacterized protein</fullName>
    </submittedName>
</protein>
<evidence type="ECO:0000313" key="2">
    <source>
        <dbReference type="Proteomes" id="UP000297527"/>
    </source>
</evidence>
<proteinExistence type="predicted"/>
<accession>A0A4Z1IIW5</accession>
<dbReference type="EMBL" id="PQXN01000028">
    <property type="protein sequence ID" value="TGO61345.1"/>
    <property type="molecule type" value="Genomic_DNA"/>
</dbReference>
<reference evidence="1 2" key="1">
    <citation type="submission" date="2017-12" db="EMBL/GenBank/DDBJ databases">
        <title>Comparative genomics of Botrytis spp.</title>
        <authorList>
            <person name="Valero-Jimenez C.A."/>
            <person name="Tapia P."/>
            <person name="Veloso J."/>
            <person name="Silva-Moreno E."/>
            <person name="Staats M."/>
            <person name="Valdes J.H."/>
            <person name="Van Kan J.A.L."/>
        </authorList>
    </citation>
    <scope>NUCLEOTIDE SEQUENCE [LARGE SCALE GENOMIC DNA]</scope>
    <source>
        <strain evidence="1 2">MUCL11595</strain>
    </source>
</reference>
<name>A0A4Z1IIW5_9HELO</name>
<gene>
    <name evidence="1" type="ORF">BCON_0028g00590</name>
</gene>
<sequence>MILMIAPPVPGTLWKEIDYPQERSGGGADEKTSKKLLIYGHFIAKGTIIDVDPYAIIHDEEYFLDLFV</sequence>
<dbReference type="Proteomes" id="UP000297527">
    <property type="component" value="Unassembled WGS sequence"/>
</dbReference>
<dbReference type="AlphaFoldDB" id="A0A4Z1IIW5"/>
<comment type="caution">
    <text evidence="1">The sequence shown here is derived from an EMBL/GenBank/DDBJ whole genome shotgun (WGS) entry which is preliminary data.</text>
</comment>
<dbReference type="OrthoDB" id="10584798at2759"/>
<evidence type="ECO:0000313" key="1">
    <source>
        <dbReference type="EMBL" id="TGO61345.1"/>
    </source>
</evidence>